<evidence type="ECO:0000259" key="2">
    <source>
        <dbReference type="PROSITE" id="PS50053"/>
    </source>
</evidence>
<dbReference type="EMBL" id="JAUJYN010000003">
    <property type="protein sequence ID" value="KAK1275960.1"/>
    <property type="molecule type" value="Genomic_DNA"/>
</dbReference>
<reference evidence="3" key="1">
    <citation type="journal article" date="2023" name="Nat. Commun.">
        <title>Diploid and tetraploid genomes of Acorus and the evolution of monocots.</title>
        <authorList>
            <person name="Ma L."/>
            <person name="Liu K.W."/>
            <person name="Li Z."/>
            <person name="Hsiao Y.Y."/>
            <person name="Qi Y."/>
            <person name="Fu T."/>
            <person name="Tang G.D."/>
            <person name="Zhang D."/>
            <person name="Sun W.H."/>
            <person name="Liu D.K."/>
            <person name="Li Y."/>
            <person name="Chen G.Z."/>
            <person name="Liu X.D."/>
            <person name="Liao X.Y."/>
            <person name="Jiang Y.T."/>
            <person name="Yu X."/>
            <person name="Hao Y."/>
            <person name="Huang J."/>
            <person name="Zhao X.W."/>
            <person name="Ke S."/>
            <person name="Chen Y.Y."/>
            <person name="Wu W.L."/>
            <person name="Hsu J.L."/>
            <person name="Lin Y.F."/>
            <person name="Huang M.D."/>
            <person name="Li C.Y."/>
            <person name="Huang L."/>
            <person name="Wang Z.W."/>
            <person name="Zhao X."/>
            <person name="Zhong W.Y."/>
            <person name="Peng D.H."/>
            <person name="Ahmad S."/>
            <person name="Lan S."/>
            <person name="Zhang J.S."/>
            <person name="Tsai W.C."/>
            <person name="Van de Peer Y."/>
            <person name="Liu Z.J."/>
        </authorList>
    </citation>
    <scope>NUCLEOTIDE SEQUENCE</scope>
    <source>
        <strain evidence="3">SCP</strain>
    </source>
</reference>
<dbReference type="GO" id="GO:0031593">
    <property type="term" value="F:polyubiquitin modification-dependent protein binding"/>
    <property type="evidence" value="ECO:0007669"/>
    <property type="project" value="TreeGrafter"/>
</dbReference>
<dbReference type="PROSITE" id="PS50053">
    <property type="entry name" value="UBIQUITIN_2"/>
    <property type="match status" value="1"/>
</dbReference>
<dbReference type="AlphaFoldDB" id="A0AAV9BHI1"/>
<gene>
    <name evidence="3" type="ORF">QJS04_geneDACA003756</name>
</gene>
<feature type="compositionally biased region" description="Polar residues" evidence="1">
    <location>
        <begin position="187"/>
        <end position="203"/>
    </location>
</feature>
<keyword evidence="4" id="KW-1185">Reference proteome</keyword>
<dbReference type="InterPro" id="IPR019956">
    <property type="entry name" value="Ubiquitin_dom"/>
</dbReference>
<evidence type="ECO:0000313" key="3">
    <source>
        <dbReference type="EMBL" id="KAK1275960.1"/>
    </source>
</evidence>
<dbReference type="FunFam" id="3.10.20.90:FF:000154">
    <property type="entry name" value="Large proline-rich protein BAG6"/>
    <property type="match status" value="1"/>
</dbReference>
<dbReference type="InterPro" id="IPR000626">
    <property type="entry name" value="Ubiquitin-like_dom"/>
</dbReference>
<feature type="region of interest" description="Disordered" evidence="1">
    <location>
        <begin position="186"/>
        <end position="206"/>
    </location>
</feature>
<feature type="compositionally biased region" description="Polar residues" evidence="1">
    <location>
        <begin position="696"/>
        <end position="722"/>
    </location>
</feature>
<evidence type="ECO:0000313" key="4">
    <source>
        <dbReference type="Proteomes" id="UP001179952"/>
    </source>
</evidence>
<dbReference type="Gene3D" id="3.10.20.90">
    <property type="entry name" value="Phosphatidylinositol 3-kinase Catalytic Subunit, Chain A, domain 1"/>
    <property type="match status" value="1"/>
</dbReference>
<dbReference type="GO" id="GO:0071818">
    <property type="term" value="C:BAT3 complex"/>
    <property type="evidence" value="ECO:0007669"/>
    <property type="project" value="TreeGrafter"/>
</dbReference>
<dbReference type="PRINTS" id="PR00348">
    <property type="entry name" value="UBIQUITIN"/>
</dbReference>
<dbReference type="PANTHER" id="PTHR15204">
    <property type="entry name" value="LARGE PROLINE-RICH PROTEIN BAG6"/>
    <property type="match status" value="1"/>
</dbReference>
<name>A0AAV9BHI1_ACOGR</name>
<feature type="compositionally biased region" description="Polar residues" evidence="1">
    <location>
        <begin position="564"/>
        <end position="613"/>
    </location>
</feature>
<feature type="compositionally biased region" description="Polar residues" evidence="1">
    <location>
        <begin position="528"/>
        <end position="541"/>
    </location>
</feature>
<dbReference type="InterPro" id="IPR029071">
    <property type="entry name" value="Ubiquitin-like_domsf"/>
</dbReference>
<feature type="compositionally biased region" description="Low complexity" evidence="1">
    <location>
        <begin position="552"/>
        <end position="563"/>
    </location>
</feature>
<feature type="region of interest" description="Disordered" evidence="1">
    <location>
        <begin position="696"/>
        <end position="745"/>
    </location>
</feature>
<comment type="caution">
    <text evidence="3">The sequence shown here is derived from an EMBL/GenBank/DDBJ whole genome shotgun (WGS) entry which is preliminary data.</text>
</comment>
<dbReference type="GO" id="GO:0051787">
    <property type="term" value="F:misfolded protein binding"/>
    <property type="evidence" value="ECO:0007669"/>
    <property type="project" value="TreeGrafter"/>
</dbReference>
<feature type="region of interest" description="Disordered" evidence="1">
    <location>
        <begin position="98"/>
        <end position="130"/>
    </location>
</feature>
<feature type="compositionally biased region" description="Polar residues" evidence="1">
    <location>
        <begin position="98"/>
        <end position="117"/>
    </location>
</feature>
<dbReference type="SUPFAM" id="SSF54236">
    <property type="entry name" value="Ubiquitin-like"/>
    <property type="match status" value="1"/>
</dbReference>
<feature type="domain" description="Ubiquitin-like" evidence="2">
    <location>
        <begin position="24"/>
        <end position="97"/>
    </location>
</feature>
<evidence type="ECO:0000256" key="1">
    <source>
        <dbReference type="SAM" id="MobiDB-lite"/>
    </source>
</evidence>
<dbReference type="Proteomes" id="UP001179952">
    <property type="component" value="Unassembled WGS sequence"/>
</dbReference>
<dbReference type="SMART" id="SM00213">
    <property type="entry name" value="UBQ"/>
    <property type="match status" value="1"/>
</dbReference>
<organism evidence="3 4">
    <name type="scientific">Acorus gramineus</name>
    <name type="common">Dwarf sweet flag</name>
    <dbReference type="NCBI Taxonomy" id="55184"/>
    <lineage>
        <taxon>Eukaryota</taxon>
        <taxon>Viridiplantae</taxon>
        <taxon>Streptophyta</taxon>
        <taxon>Embryophyta</taxon>
        <taxon>Tracheophyta</taxon>
        <taxon>Spermatophyta</taxon>
        <taxon>Magnoliopsida</taxon>
        <taxon>Liliopsida</taxon>
        <taxon>Acoraceae</taxon>
        <taxon>Acorus</taxon>
    </lineage>
</organism>
<reference evidence="3" key="2">
    <citation type="submission" date="2023-06" db="EMBL/GenBank/DDBJ databases">
        <authorList>
            <person name="Ma L."/>
            <person name="Liu K.-W."/>
            <person name="Li Z."/>
            <person name="Hsiao Y.-Y."/>
            <person name="Qi Y."/>
            <person name="Fu T."/>
            <person name="Tang G."/>
            <person name="Zhang D."/>
            <person name="Sun W.-H."/>
            <person name="Liu D.-K."/>
            <person name="Li Y."/>
            <person name="Chen G.-Z."/>
            <person name="Liu X.-D."/>
            <person name="Liao X.-Y."/>
            <person name="Jiang Y.-T."/>
            <person name="Yu X."/>
            <person name="Hao Y."/>
            <person name="Huang J."/>
            <person name="Zhao X.-W."/>
            <person name="Ke S."/>
            <person name="Chen Y.-Y."/>
            <person name="Wu W.-L."/>
            <person name="Hsu J.-L."/>
            <person name="Lin Y.-F."/>
            <person name="Huang M.-D."/>
            <person name="Li C.-Y."/>
            <person name="Huang L."/>
            <person name="Wang Z.-W."/>
            <person name="Zhao X."/>
            <person name="Zhong W.-Y."/>
            <person name="Peng D.-H."/>
            <person name="Ahmad S."/>
            <person name="Lan S."/>
            <person name="Zhang J.-S."/>
            <person name="Tsai W.-C."/>
            <person name="Van De Peer Y."/>
            <person name="Liu Z.-J."/>
        </authorList>
    </citation>
    <scope>NUCLEOTIDE SEQUENCE</scope>
    <source>
        <strain evidence="3">SCP</strain>
        <tissue evidence="3">Leaves</tissue>
    </source>
</reference>
<feature type="region of interest" description="Disordered" evidence="1">
    <location>
        <begin position="435"/>
        <end position="458"/>
    </location>
</feature>
<dbReference type="PANTHER" id="PTHR15204:SF0">
    <property type="entry name" value="LARGE PROLINE-RICH PROTEIN BAG6"/>
    <property type="match status" value="1"/>
</dbReference>
<protein>
    <recommendedName>
        <fullName evidence="2">Ubiquitin-like domain-containing protein</fullName>
    </recommendedName>
</protein>
<proteinExistence type="predicted"/>
<feature type="region of interest" description="Disordered" evidence="1">
    <location>
        <begin position="528"/>
        <end position="617"/>
    </location>
</feature>
<sequence length="745" mass="78149">MSSNGPGEISLCGGIEAEHSETTVEIKIKTLDSQTYTLRVNKFVPVPALKEQIATVTGVVSEQQRLICRGKVLKDEELLSAYHVEDGHTLHLVVRQPLQPSTSPNLGLGSQSTSSHPVTDPASAGATNRGNHVAPNVVLRAFSVADSPEGHPADLNRIFSTLLGSMGIIGIGTGSEREHVLERVDRNSGSNGTSDSVQHQPATAAQRAQFDPLQGSFTSPAGFSSAPLQPIVIPDSLATLSQYLSQLRREFSANGEGNNIDAEASGGHGLEALHSHSSAGQGGLPTPQSLAEVILSTRRMLIAQAGECLLQLANQLDGQASVTDPLARADIQTRAVRSGVLLQNLGALFLELGRTTMTVRMGQTPSEAVVNAGPAVFISTSGPNPMMVQPLPFQPGTSLGRLPTASVHPGHGLAGGSVGSGFVPRNIDIRIRTGSISNSNRGEQVGPLQPSGQTDAAGNMAGASLLHQTISELTGYSSSTGDSSVRVVPLRTVVASVPAGSSHSPPGSSGSTVGLFYPLLARFQQINPGASSDARGSQASAEGNPDFPPATQQSVAQSAVLQQNLESRGGSSLTNDSSQGNNLFPTNPLANVLSENQQGGLPHTNNSNTQATDGRQDVREPTAQMLSRFDQLLRTIFSGEPIDIADVNIRHTSMGVSTEQTQAAQNVEADEGARENVEQGVFFSNLVRQLMPLISQSTTTDGTTPNSSAPQDEQGNSSNTRSSRVRQHPACDDQDSKRQKREQNN</sequence>
<dbReference type="GO" id="GO:0036503">
    <property type="term" value="P:ERAD pathway"/>
    <property type="evidence" value="ECO:0007669"/>
    <property type="project" value="TreeGrafter"/>
</dbReference>
<dbReference type="CDD" id="cd17039">
    <property type="entry name" value="Ubl_ubiquitin_like"/>
    <property type="match status" value="1"/>
</dbReference>
<feature type="region of interest" description="Disordered" evidence="1">
    <location>
        <begin position="256"/>
        <end position="285"/>
    </location>
</feature>
<dbReference type="Pfam" id="PF00240">
    <property type="entry name" value="ubiquitin"/>
    <property type="match status" value="1"/>
</dbReference>
<accession>A0AAV9BHI1</accession>
<feature type="compositionally biased region" description="Basic and acidic residues" evidence="1">
    <location>
        <begin position="729"/>
        <end position="745"/>
    </location>
</feature>